<dbReference type="EMBL" id="CABPSD010000025">
    <property type="protein sequence ID" value="VVE51131.1"/>
    <property type="molecule type" value="Genomic_DNA"/>
</dbReference>
<dbReference type="Proteomes" id="UP000368474">
    <property type="component" value="Unassembled WGS sequence"/>
</dbReference>
<name>A0A5E4YQS4_9BURK</name>
<organism evidence="1 2">
    <name type="scientific">Pandoraea morbifera</name>
    <dbReference type="NCBI Taxonomy" id="2508300"/>
    <lineage>
        <taxon>Bacteria</taxon>
        <taxon>Pseudomonadati</taxon>
        <taxon>Pseudomonadota</taxon>
        <taxon>Betaproteobacteria</taxon>
        <taxon>Burkholderiales</taxon>
        <taxon>Burkholderiaceae</taxon>
        <taxon>Pandoraea</taxon>
    </lineage>
</organism>
<dbReference type="AlphaFoldDB" id="A0A5E4YQS4"/>
<protein>
    <submittedName>
        <fullName evidence="1">Uncharacterized protein</fullName>
    </submittedName>
</protein>
<evidence type="ECO:0000313" key="2">
    <source>
        <dbReference type="Proteomes" id="UP000368474"/>
    </source>
</evidence>
<keyword evidence="2" id="KW-1185">Reference proteome</keyword>
<accession>A0A5E4YQS4</accession>
<proteinExistence type="predicted"/>
<sequence>MTNTSKVSIEVDGAGRGHVDVDGVRIPRVQSVTTRVVAGDQAAVSLTLAIAGTAQVEYAGASIQIDGVVMPESLEISLWRYLAKKYGREIVVTTLESISREFSCSDADVRQGGLNWRG</sequence>
<reference evidence="1 2" key="1">
    <citation type="submission" date="2019-08" db="EMBL/GenBank/DDBJ databases">
        <authorList>
            <person name="Peeters C."/>
        </authorList>
    </citation>
    <scope>NUCLEOTIDE SEQUENCE [LARGE SCALE GENOMIC DNA]</scope>
    <source>
        <strain evidence="1 2">LMG 31116</strain>
    </source>
</reference>
<dbReference type="RefSeq" id="WP_246185452.1">
    <property type="nucleotide sequence ID" value="NZ_CABPSD010000025.1"/>
</dbReference>
<gene>
    <name evidence="1" type="ORF">PMO31116_04664</name>
</gene>
<evidence type="ECO:0000313" key="1">
    <source>
        <dbReference type="EMBL" id="VVE51131.1"/>
    </source>
</evidence>